<evidence type="ECO:0000313" key="7">
    <source>
        <dbReference type="Proteomes" id="UP000813463"/>
    </source>
</evidence>
<feature type="active site" description="Proton acceptor" evidence="4">
    <location>
        <position position="268"/>
    </location>
</feature>
<dbReference type="InterPro" id="IPR036390">
    <property type="entry name" value="WH_DNA-bd_sf"/>
</dbReference>
<dbReference type="KEGG" id="soe:110783900"/>
<dbReference type="InterPro" id="IPR036388">
    <property type="entry name" value="WH-like_DNA-bd_sf"/>
</dbReference>
<dbReference type="GO" id="GO:0032259">
    <property type="term" value="P:methylation"/>
    <property type="evidence" value="ECO:0000318"/>
    <property type="project" value="GO_Central"/>
</dbReference>
<evidence type="ECO:0000256" key="1">
    <source>
        <dbReference type="ARBA" id="ARBA00022603"/>
    </source>
</evidence>
<dbReference type="GO" id="GO:0046983">
    <property type="term" value="F:protein dimerization activity"/>
    <property type="evidence" value="ECO:0007669"/>
    <property type="project" value="InterPro"/>
</dbReference>
<keyword evidence="1" id="KW-0489">Methyltransferase</keyword>
<dbReference type="Gene3D" id="3.40.50.150">
    <property type="entry name" value="Vaccinia Virus protein VP39"/>
    <property type="match status" value="1"/>
</dbReference>
<dbReference type="AlphaFoldDB" id="A0A9R0I798"/>
<dbReference type="PIRSF" id="PIRSF005739">
    <property type="entry name" value="O-mtase"/>
    <property type="match status" value="1"/>
</dbReference>
<dbReference type="GO" id="GO:0008757">
    <property type="term" value="F:S-adenosylmethionine-dependent methyltransferase activity"/>
    <property type="evidence" value="ECO:0000318"/>
    <property type="project" value="GO_Central"/>
</dbReference>
<dbReference type="OrthoDB" id="2410195at2759"/>
<dbReference type="RefSeq" id="XP_021843974.1">
    <property type="nucleotide sequence ID" value="XM_021988282.2"/>
</dbReference>
<keyword evidence="3" id="KW-0949">S-adenosyl-L-methionine</keyword>
<dbReference type="InterPro" id="IPR029063">
    <property type="entry name" value="SAM-dependent_MTases_sf"/>
</dbReference>
<dbReference type="Gene3D" id="1.10.10.10">
    <property type="entry name" value="Winged helix-like DNA-binding domain superfamily/Winged helix DNA-binding domain"/>
    <property type="match status" value="1"/>
</dbReference>
<evidence type="ECO:0000259" key="6">
    <source>
        <dbReference type="Pfam" id="PF08100"/>
    </source>
</evidence>
<dbReference type="SUPFAM" id="SSF46785">
    <property type="entry name" value="Winged helix' DNA-binding domain"/>
    <property type="match status" value="1"/>
</dbReference>
<dbReference type="Proteomes" id="UP000813463">
    <property type="component" value="Chromosome 1"/>
</dbReference>
<organism evidence="7 8">
    <name type="scientific">Spinacia oleracea</name>
    <name type="common">Spinach</name>
    <dbReference type="NCBI Taxonomy" id="3562"/>
    <lineage>
        <taxon>Eukaryota</taxon>
        <taxon>Viridiplantae</taxon>
        <taxon>Streptophyta</taxon>
        <taxon>Embryophyta</taxon>
        <taxon>Tracheophyta</taxon>
        <taxon>Spermatophyta</taxon>
        <taxon>Magnoliopsida</taxon>
        <taxon>eudicotyledons</taxon>
        <taxon>Gunneridae</taxon>
        <taxon>Pentapetalae</taxon>
        <taxon>Caryophyllales</taxon>
        <taxon>Chenopodiaceae</taxon>
        <taxon>Chenopodioideae</taxon>
        <taxon>Anserineae</taxon>
        <taxon>Spinacia</taxon>
    </lineage>
</organism>
<dbReference type="InterPro" id="IPR016461">
    <property type="entry name" value="COMT-like"/>
</dbReference>
<keyword evidence="2" id="KW-0808">Transferase</keyword>
<evidence type="ECO:0000256" key="2">
    <source>
        <dbReference type="ARBA" id="ARBA00022679"/>
    </source>
</evidence>
<dbReference type="GO" id="GO:0008171">
    <property type="term" value="F:O-methyltransferase activity"/>
    <property type="evidence" value="ECO:0000318"/>
    <property type="project" value="GO_Central"/>
</dbReference>
<dbReference type="InterPro" id="IPR012967">
    <property type="entry name" value="COMT_dimerisation"/>
</dbReference>
<accession>A0A9R0I798</accession>
<evidence type="ECO:0000313" key="8">
    <source>
        <dbReference type="RefSeq" id="XP_021843974.1"/>
    </source>
</evidence>
<dbReference type="PANTHER" id="PTHR11746">
    <property type="entry name" value="O-METHYLTRANSFERASE"/>
    <property type="match status" value="1"/>
</dbReference>
<dbReference type="PROSITE" id="PS51683">
    <property type="entry name" value="SAM_OMT_II"/>
    <property type="match status" value="1"/>
</dbReference>
<keyword evidence="7" id="KW-1185">Reference proteome</keyword>
<sequence length="365" mass="40815">MDSKKEAKELLNSLTHIWNHVFSFQNSMALKCAIQLGIPDAIHKHGKPMTLIDLANSLSIHPTKVPFLHHLMRLLVHSNFFSTTTKHLVENGEDDTTTLLFDLTLNSQLLLKDHPLTQVPFALLEMDPIITEPSHHFGLWFMNQDESPFHIAQGSHLYERMPSVSKFNVFFNQAMASDARLVSALLVTTTEFKGLLEGVGTLVDVGGGDGTLAKAIAEAYPMMNCVVFDLLHVVDGLQGNGRNLTYVAGDMFEVIPRAHAIILKWIMHNWSDDNCIKVLKRCKESIPSKDEGGKLLIIEMVVGISSDNVNHSQSQFLMDMQMVSVLGAKERTEQQWKHLFINSGFGDYKILPILGSRSVIEVYPA</sequence>
<dbReference type="Pfam" id="PF00891">
    <property type="entry name" value="Methyltransf_2"/>
    <property type="match status" value="1"/>
</dbReference>
<reference evidence="7" key="1">
    <citation type="journal article" date="2021" name="Nat. Commun.">
        <title>Genomic analyses provide insights into spinach domestication and the genetic basis of agronomic traits.</title>
        <authorList>
            <person name="Cai X."/>
            <person name="Sun X."/>
            <person name="Xu C."/>
            <person name="Sun H."/>
            <person name="Wang X."/>
            <person name="Ge C."/>
            <person name="Zhang Z."/>
            <person name="Wang Q."/>
            <person name="Fei Z."/>
            <person name="Jiao C."/>
            <person name="Wang Q."/>
        </authorList>
    </citation>
    <scope>NUCLEOTIDE SEQUENCE [LARGE SCALE GENOMIC DNA]</scope>
    <source>
        <strain evidence="7">cv. Varoflay</strain>
    </source>
</reference>
<evidence type="ECO:0000259" key="5">
    <source>
        <dbReference type="Pfam" id="PF00891"/>
    </source>
</evidence>
<evidence type="ECO:0000256" key="3">
    <source>
        <dbReference type="ARBA" id="ARBA00022691"/>
    </source>
</evidence>
<evidence type="ECO:0000256" key="4">
    <source>
        <dbReference type="PIRSR" id="PIRSR005739-1"/>
    </source>
</evidence>
<proteinExistence type="predicted"/>
<reference evidence="8" key="2">
    <citation type="submission" date="2025-08" db="UniProtKB">
        <authorList>
            <consortium name="RefSeq"/>
        </authorList>
    </citation>
    <scope>IDENTIFICATION</scope>
    <source>
        <tissue evidence="8">Leaf</tissue>
    </source>
</reference>
<feature type="domain" description="O-methyltransferase dimerisation" evidence="6">
    <location>
        <begin position="18"/>
        <end position="93"/>
    </location>
</feature>
<dbReference type="Pfam" id="PF08100">
    <property type="entry name" value="Dimerisation"/>
    <property type="match status" value="1"/>
</dbReference>
<dbReference type="FunFam" id="3.40.50.150:FF:000057">
    <property type="entry name" value="O-methyltransferase ZRP4"/>
    <property type="match status" value="1"/>
</dbReference>
<dbReference type="InterPro" id="IPR001077">
    <property type="entry name" value="COMT_C"/>
</dbReference>
<feature type="domain" description="O-methyltransferase C-terminal" evidence="5">
    <location>
        <begin position="144"/>
        <end position="345"/>
    </location>
</feature>
<gene>
    <name evidence="8" type="primary">LOC110783900</name>
</gene>
<dbReference type="SUPFAM" id="SSF53335">
    <property type="entry name" value="S-adenosyl-L-methionine-dependent methyltransferases"/>
    <property type="match status" value="1"/>
</dbReference>
<name>A0A9R0I798_SPIOL</name>
<dbReference type="FunFam" id="1.10.10.10:FF:000213">
    <property type="entry name" value="Coniferyl alcohol 9-O-methyltransferase"/>
    <property type="match status" value="1"/>
</dbReference>
<dbReference type="GeneID" id="110783900"/>
<protein>
    <submittedName>
        <fullName evidence="8">Trans-resveratrol di-O-methyltransferase</fullName>
    </submittedName>
</protein>